<reference evidence="11" key="1">
    <citation type="submission" date="2021-12" db="EMBL/GenBank/DDBJ databases">
        <authorList>
            <person name="Martin H S."/>
        </authorList>
    </citation>
    <scope>NUCLEOTIDE SEQUENCE</scope>
</reference>
<dbReference type="InterPro" id="IPR043926">
    <property type="entry name" value="ABCG_dom"/>
</dbReference>
<evidence type="ECO:0000256" key="8">
    <source>
        <dbReference type="ARBA" id="ARBA00023136"/>
    </source>
</evidence>
<dbReference type="InterPro" id="IPR050352">
    <property type="entry name" value="ABCG_transporters"/>
</dbReference>
<dbReference type="PROSITE" id="PS50893">
    <property type="entry name" value="ABC_TRANSPORTER_2"/>
    <property type="match status" value="1"/>
</dbReference>
<dbReference type="PANTHER" id="PTHR48041">
    <property type="entry name" value="ABC TRANSPORTER G FAMILY MEMBER 28"/>
    <property type="match status" value="1"/>
</dbReference>
<evidence type="ECO:0000259" key="10">
    <source>
        <dbReference type="PROSITE" id="PS50893"/>
    </source>
</evidence>
<evidence type="ECO:0000256" key="4">
    <source>
        <dbReference type="ARBA" id="ARBA00022692"/>
    </source>
</evidence>
<dbReference type="EMBL" id="OV170221">
    <property type="protein sequence ID" value="CAH0714230.1"/>
    <property type="molecule type" value="Genomic_DNA"/>
</dbReference>
<dbReference type="OrthoDB" id="66620at2759"/>
<dbReference type="SUPFAM" id="SSF52540">
    <property type="entry name" value="P-loop containing nucleoside triphosphate hydrolases"/>
    <property type="match status" value="1"/>
</dbReference>
<evidence type="ECO:0000256" key="3">
    <source>
        <dbReference type="ARBA" id="ARBA00022448"/>
    </source>
</evidence>
<keyword evidence="6" id="KW-0067">ATP-binding</keyword>
<keyword evidence="8 9" id="KW-0472">Membrane</keyword>
<keyword evidence="12" id="KW-1185">Reference proteome</keyword>
<feature type="transmembrane region" description="Helical" evidence="9">
    <location>
        <begin position="368"/>
        <end position="389"/>
    </location>
</feature>
<feature type="transmembrane region" description="Helical" evidence="9">
    <location>
        <begin position="401"/>
        <end position="425"/>
    </location>
</feature>
<sequence length="626" mass="70138">MPDALALHRGADKNLQSKGNYRNIQIDMPTPVNVDVEFKDICMEVSTGLLKKKTRQILKNVSGIFKSGQLTAIMGPSGAGKTSLLNALTGFSIKGVQGKLRAGDIECELKKREVPTVTLQAYRKKSCYILQDDRLNPLFTVRELMQFATDLKLGNSLPKDLKNLVMNEVLNILGLIGAENTRCCNLSGGQRKRLSIAVELIDNPPVLFLDEPTTGLDSSTSLQCITMLKGLARAGRTIIFTIHQPTATMYKLFDQVYILAEGMCIYSGPSADTVPYLASLDLHCPKYHNPADYILEIANGEYGKFNEFLNSKLCSQHYFNEKSPVQCVEETLSMESSGKTNVAIKKPHELYKFSVLFRRCIIQQYRDWTVTHLKILLHIAVGVLIGLFYDHSGNDASKTFSNLSLLLISLAYLCYTSLMPAVLKFPDELPILKKENFNNWYNLKTYYAAILVTSIPLQISFSLVYTAPSYVISGQPLELSRFLMYTLVLINMTLIADAIGNIIGTCTDPVNGTFFGAISTCFMIVFGGFLVLPSHMPKIMRYVSHISSIKYAFEALAVSLYSNGRAPIVCPDGHDYCHLKYPKEILHLLDIESNTYWLDLGIMFAELIVLRFIVFYTLRRKVNRSE</sequence>
<evidence type="ECO:0000313" key="11">
    <source>
        <dbReference type="EMBL" id="CAH0714230.1"/>
    </source>
</evidence>
<dbReference type="PROSITE" id="PS00211">
    <property type="entry name" value="ABC_TRANSPORTER_1"/>
    <property type="match status" value="1"/>
</dbReference>
<feature type="non-terminal residue" evidence="11">
    <location>
        <position position="626"/>
    </location>
</feature>
<dbReference type="Pfam" id="PF00005">
    <property type="entry name" value="ABC_tran"/>
    <property type="match status" value="1"/>
</dbReference>
<dbReference type="CDD" id="cd03213">
    <property type="entry name" value="ABCG_EPDR"/>
    <property type="match status" value="1"/>
</dbReference>
<dbReference type="InterPro" id="IPR003593">
    <property type="entry name" value="AAA+_ATPase"/>
</dbReference>
<dbReference type="Pfam" id="PF01061">
    <property type="entry name" value="ABC2_membrane"/>
    <property type="match status" value="1"/>
</dbReference>
<dbReference type="FunFam" id="3.40.50.300:FF:001077">
    <property type="entry name" value="Uncharacterized protein, isoform A"/>
    <property type="match status" value="1"/>
</dbReference>
<dbReference type="GO" id="GO:0005524">
    <property type="term" value="F:ATP binding"/>
    <property type="evidence" value="ECO:0007669"/>
    <property type="project" value="UniProtKB-KW"/>
</dbReference>
<feature type="transmembrane region" description="Helical" evidence="9">
    <location>
        <begin position="482"/>
        <end position="500"/>
    </location>
</feature>
<dbReference type="InterPro" id="IPR003439">
    <property type="entry name" value="ABC_transporter-like_ATP-bd"/>
</dbReference>
<dbReference type="GO" id="GO:0005886">
    <property type="term" value="C:plasma membrane"/>
    <property type="evidence" value="ECO:0007669"/>
    <property type="project" value="TreeGrafter"/>
</dbReference>
<feature type="domain" description="ABC transporter" evidence="10">
    <location>
        <begin position="36"/>
        <end position="286"/>
    </location>
</feature>
<keyword evidence="4 9" id="KW-0812">Transmembrane</keyword>
<gene>
    <name evidence="11" type="ORF">BINO364_LOCUS1305</name>
</gene>
<dbReference type="Proteomes" id="UP000838878">
    <property type="component" value="Chromosome 1"/>
</dbReference>
<keyword evidence="5" id="KW-0547">Nucleotide-binding</keyword>
<evidence type="ECO:0000313" key="12">
    <source>
        <dbReference type="Proteomes" id="UP000838878"/>
    </source>
</evidence>
<dbReference type="InterPro" id="IPR013525">
    <property type="entry name" value="ABC2_TM"/>
</dbReference>
<protein>
    <recommendedName>
        <fullName evidence="10">ABC transporter domain-containing protein</fullName>
    </recommendedName>
</protein>
<evidence type="ECO:0000256" key="6">
    <source>
        <dbReference type="ARBA" id="ARBA00022840"/>
    </source>
</evidence>
<name>A0A8J9UT33_9NEOP</name>
<dbReference type="GO" id="GO:0140359">
    <property type="term" value="F:ABC-type transporter activity"/>
    <property type="evidence" value="ECO:0007669"/>
    <property type="project" value="InterPro"/>
</dbReference>
<dbReference type="GO" id="GO:0016887">
    <property type="term" value="F:ATP hydrolysis activity"/>
    <property type="evidence" value="ECO:0007669"/>
    <property type="project" value="InterPro"/>
</dbReference>
<dbReference type="InterPro" id="IPR027417">
    <property type="entry name" value="P-loop_NTPase"/>
</dbReference>
<dbReference type="PANTHER" id="PTHR48041:SF32">
    <property type="entry name" value="PROTEIN WHITE-LIKE PROTEIN"/>
    <property type="match status" value="1"/>
</dbReference>
<evidence type="ECO:0000256" key="2">
    <source>
        <dbReference type="ARBA" id="ARBA00005814"/>
    </source>
</evidence>
<keyword evidence="7 9" id="KW-1133">Transmembrane helix</keyword>
<accession>A0A8J9UT33</accession>
<evidence type="ECO:0000256" key="1">
    <source>
        <dbReference type="ARBA" id="ARBA00004141"/>
    </source>
</evidence>
<dbReference type="InterPro" id="IPR017871">
    <property type="entry name" value="ABC_transporter-like_CS"/>
</dbReference>
<dbReference type="AlphaFoldDB" id="A0A8J9UT33"/>
<proteinExistence type="inferred from homology"/>
<dbReference type="Gene3D" id="3.40.50.300">
    <property type="entry name" value="P-loop containing nucleotide triphosphate hydrolases"/>
    <property type="match status" value="1"/>
</dbReference>
<comment type="similarity">
    <text evidence="2">Belongs to the ABC transporter superfamily. ABCG family. Eye pigment precursor importer (TC 3.A.1.204) subfamily.</text>
</comment>
<dbReference type="SMART" id="SM00382">
    <property type="entry name" value="AAA"/>
    <property type="match status" value="1"/>
</dbReference>
<feature type="transmembrane region" description="Helical" evidence="9">
    <location>
        <begin position="596"/>
        <end position="618"/>
    </location>
</feature>
<evidence type="ECO:0000256" key="9">
    <source>
        <dbReference type="SAM" id="Phobius"/>
    </source>
</evidence>
<feature type="transmembrane region" description="Helical" evidence="9">
    <location>
        <begin position="512"/>
        <end position="532"/>
    </location>
</feature>
<evidence type="ECO:0000256" key="5">
    <source>
        <dbReference type="ARBA" id="ARBA00022741"/>
    </source>
</evidence>
<feature type="transmembrane region" description="Helical" evidence="9">
    <location>
        <begin position="446"/>
        <end position="467"/>
    </location>
</feature>
<keyword evidence="3" id="KW-0813">Transport</keyword>
<organism evidence="11 12">
    <name type="scientific">Brenthis ino</name>
    <name type="common">lesser marbled fritillary</name>
    <dbReference type="NCBI Taxonomy" id="405034"/>
    <lineage>
        <taxon>Eukaryota</taxon>
        <taxon>Metazoa</taxon>
        <taxon>Ecdysozoa</taxon>
        <taxon>Arthropoda</taxon>
        <taxon>Hexapoda</taxon>
        <taxon>Insecta</taxon>
        <taxon>Pterygota</taxon>
        <taxon>Neoptera</taxon>
        <taxon>Endopterygota</taxon>
        <taxon>Lepidoptera</taxon>
        <taxon>Glossata</taxon>
        <taxon>Ditrysia</taxon>
        <taxon>Papilionoidea</taxon>
        <taxon>Nymphalidae</taxon>
        <taxon>Heliconiinae</taxon>
        <taxon>Argynnini</taxon>
        <taxon>Brenthis</taxon>
    </lineage>
</organism>
<comment type="subcellular location">
    <subcellularLocation>
        <location evidence="1">Membrane</location>
        <topology evidence="1">Multi-pass membrane protein</topology>
    </subcellularLocation>
</comment>
<dbReference type="Pfam" id="PF19055">
    <property type="entry name" value="ABC2_membrane_7"/>
    <property type="match status" value="1"/>
</dbReference>
<evidence type="ECO:0000256" key="7">
    <source>
        <dbReference type="ARBA" id="ARBA00022989"/>
    </source>
</evidence>